<dbReference type="Gene3D" id="3.30.565.10">
    <property type="entry name" value="Histidine kinase-like ATPase, C-terminal domain"/>
    <property type="match status" value="1"/>
</dbReference>
<keyword evidence="3" id="KW-1185">Reference proteome</keyword>
<evidence type="ECO:0000259" key="1">
    <source>
        <dbReference type="Pfam" id="PF25856"/>
    </source>
</evidence>
<dbReference type="Proteomes" id="UP000264006">
    <property type="component" value="Plasmid pEDY32-46I"/>
</dbReference>
<dbReference type="AlphaFoldDB" id="A0A346Y6K5"/>
<dbReference type="RefSeq" id="WP_114594682.1">
    <property type="nucleotide sequence ID" value="NZ_CP031166.1"/>
</dbReference>
<dbReference type="InterPro" id="IPR036890">
    <property type="entry name" value="HATPase_C_sf"/>
</dbReference>
<feature type="domain" description="MPN635 N-terminal" evidence="1">
    <location>
        <begin position="153"/>
        <end position="244"/>
    </location>
</feature>
<proteinExistence type="predicted"/>
<sequence length="466" mass="50916">MARAFDLNIQEVLEAWTVTEAIRELIANAIDEHRLTGTTEPEIVEEADGWHIRDAGRGLAHDHLTANESAEKLAHPNLVIGKFGVGLKDAVAVLHRHGVAVTIHSRHNTLEFGSHPKAGFDITTLHAFVDDPADPTMTGTDVVLSGPAVNIATIDAARRLFLAYADVEQLGTSSYGTVLARPPGSDATIYINGLKVADDPDLLFSYNITSLTKPLRKALNRERSNVGRAAYSDRVKAILLDCTDTAVVDALVEDLQGYQSGTWHDEVQRVDVGLHACQQLAARTDTVFLTPLDILTAPDFVDRAQGDGLEVVVVPDTIATKLRGQTDASGQPIRDLDGYRDEWNDSFAFEFVDPAELTPAEQHVWDRLDDIMAFRGGQPEGVRQIRISETMRLAEGAYREACGVWDPTNGTIVIKRSLLADVSRFAGTILHEVAHATSGAGDVTWQFEEALTDELGRVYETASRPR</sequence>
<dbReference type="InterPro" id="IPR058987">
    <property type="entry name" value="MPN635_N"/>
</dbReference>
<accession>A0A346Y6K5</accession>
<dbReference type="EMBL" id="CP031166">
    <property type="protein sequence ID" value="AXV10102.1"/>
    <property type="molecule type" value="Genomic_DNA"/>
</dbReference>
<keyword evidence="2" id="KW-0614">Plasmid</keyword>
<dbReference type="OrthoDB" id="5241077at2"/>
<dbReference type="SUPFAM" id="SSF55874">
    <property type="entry name" value="ATPase domain of HSP90 chaperone/DNA topoisomerase II/histidine kinase"/>
    <property type="match status" value="1"/>
</dbReference>
<reference evidence="2 3" key="1">
    <citation type="submission" date="2018-09" db="EMBL/GenBank/DDBJ databases">
        <title>Complete genome sequence of Euzebya sp. DY32-46 isolated from seawater of Pacific Ocean.</title>
        <authorList>
            <person name="Xu L."/>
            <person name="Wu Y.-H."/>
            <person name="Xu X.-W."/>
        </authorList>
    </citation>
    <scope>NUCLEOTIDE SEQUENCE [LARGE SCALE GENOMIC DNA]</scope>
    <source>
        <strain evidence="2 3">DY32-46</strain>
        <plasmid evidence="3">pedy32-46i</plasmid>
    </source>
</reference>
<dbReference type="KEGG" id="euz:DVS28_b0332"/>
<protein>
    <recommendedName>
        <fullName evidence="1">MPN635 N-terminal domain-containing protein</fullName>
    </recommendedName>
</protein>
<evidence type="ECO:0000313" key="3">
    <source>
        <dbReference type="Proteomes" id="UP000264006"/>
    </source>
</evidence>
<name>A0A346Y6K5_9ACTN</name>
<dbReference type="Pfam" id="PF25856">
    <property type="entry name" value="MPN635_N"/>
    <property type="match status" value="1"/>
</dbReference>
<gene>
    <name evidence="2" type="ORF">DVS28_b0332</name>
</gene>
<organism evidence="2 3">
    <name type="scientific">Euzebya pacifica</name>
    <dbReference type="NCBI Taxonomy" id="1608957"/>
    <lineage>
        <taxon>Bacteria</taxon>
        <taxon>Bacillati</taxon>
        <taxon>Actinomycetota</taxon>
        <taxon>Nitriliruptoria</taxon>
        <taxon>Euzebyales</taxon>
    </lineage>
</organism>
<evidence type="ECO:0000313" key="2">
    <source>
        <dbReference type="EMBL" id="AXV10102.1"/>
    </source>
</evidence>
<geneLocation type="plasmid" evidence="3">
    <name>pedy32-46i</name>
</geneLocation>